<evidence type="ECO:0000256" key="1">
    <source>
        <dbReference type="ARBA" id="ARBA00004651"/>
    </source>
</evidence>
<dbReference type="GO" id="GO:0045227">
    <property type="term" value="P:capsule polysaccharide biosynthetic process"/>
    <property type="evidence" value="ECO:0007669"/>
    <property type="project" value="UniProtKB-UniPathway"/>
</dbReference>
<evidence type="ECO:0000256" key="3">
    <source>
        <dbReference type="ARBA" id="ARBA00009655"/>
    </source>
</evidence>
<feature type="transmembrane region" description="Helical" evidence="14">
    <location>
        <begin position="382"/>
        <end position="403"/>
    </location>
</feature>
<evidence type="ECO:0000256" key="8">
    <source>
        <dbReference type="ARBA" id="ARBA00022692"/>
    </source>
</evidence>
<dbReference type="Pfam" id="PF12249">
    <property type="entry name" value="AftA_C"/>
    <property type="match status" value="1"/>
</dbReference>
<feature type="transmembrane region" description="Helical" evidence="14">
    <location>
        <begin position="308"/>
        <end position="330"/>
    </location>
</feature>
<reference evidence="17 18" key="1">
    <citation type="submission" date="2020-03" db="EMBL/GenBank/DDBJ databases">
        <title>Whole genome shotgun sequence of Phytohabitans suffuscus NBRC 105367.</title>
        <authorList>
            <person name="Komaki H."/>
            <person name="Tamura T."/>
        </authorList>
    </citation>
    <scope>NUCLEOTIDE SEQUENCE [LARGE SCALE GENOMIC DNA]</scope>
    <source>
        <strain evidence="17 18">NBRC 105367</strain>
    </source>
</reference>
<evidence type="ECO:0000256" key="2">
    <source>
        <dbReference type="ARBA" id="ARBA00004776"/>
    </source>
</evidence>
<feature type="transmembrane region" description="Helical" evidence="14">
    <location>
        <begin position="265"/>
        <end position="288"/>
    </location>
</feature>
<dbReference type="RefSeq" id="WP_173155247.1">
    <property type="nucleotide sequence ID" value="NZ_AP022871.1"/>
</dbReference>
<dbReference type="InterPro" id="IPR020963">
    <property type="entry name" value="ArabinofuranosylTrfase_AftA_N"/>
</dbReference>
<dbReference type="Proteomes" id="UP000503011">
    <property type="component" value="Chromosome"/>
</dbReference>
<dbReference type="UniPathway" id="UPA00963"/>
<feature type="domain" description="Arabinofuranosyltransferase AftA C-terminal" evidence="15">
    <location>
        <begin position="505"/>
        <end position="634"/>
    </location>
</feature>
<evidence type="ECO:0000259" key="16">
    <source>
        <dbReference type="Pfam" id="PF12250"/>
    </source>
</evidence>
<gene>
    <name evidence="17" type="primary">aftA</name>
    <name evidence="17" type="ORF">Psuf_014910</name>
</gene>
<keyword evidence="18" id="KW-1185">Reference proteome</keyword>
<evidence type="ECO:0000256" key="4">
    <source>
        <dbReference type="ARBA" id="ARBA00012037"/>
    </source>
</evidence>
<organism evidence="17 18">
    <name type="scientific">Phytohabitans suffuscus</name>
    <dbReference type="NCBI Taxonomy" id="624315"/>
    <lineage>
        <taxon>Bacteria</taxon>
        <taxon>Bacillati</taxon>
        <taxon>Actinomycetota</taxon>
        <taxon>Actinomycetes</taxon>
        <taxon>Micromonosporales</taxon>
        <taxon>Micromonosporaceae</taxon>
    </lineage>
</organism>
<protein>
    <recommendedName>
        <fullName evidence="5">Galactan 5-O-arabinofuranosyltransferase</fullName>
        <ecNumber evidence="4">2.4.2.46</ecNumber>
    </recommendedName>
    <alternativeName>
        <fullName evidence="11">Arabinofuranosyltransferase AftA</fullName>
    </alternativeName>
</protein>
<keyword evidence="7 17" id="KW-0808">Transferase</keyword>
<dbReference type="AlphaFoldDB" id="A0A6F8YDX4"/>
<evidence type="ECO:0000256" key="7">
    <source>
        <dbReference type="ARBA" id="ARBA00022679"/>
    </source>
</evidence>
<feature type="transmembrane region" description="Helical" evidence="14">
    <location>
        <begin position="218"/>
        <end position="245"/>
    </location>
</feature>
<dbReference type="GO" id="GO:0005886">
    <property type="term" value="C:plasma membrane"/>
    <property type="evidence" value="ECO:0007669"/>
    <property type="project" value="UniProtKB-SubCell"/>
</dbReference>
<evidence type="ECO:0000259" key="15">
    <source>
        <dbReference type="Pfam" id="PF12249"/>
    </source>
</evidence>
<evidence type="ECO:0000256" key="10">
    <source>
        <dbReference type="ARBA" id="ARBA00023136"/>
    </source>
</evidence>
<evidence type="ECO:0000256" key="11">
    <source>
        <dbReference type="ARBA" id="ARBA00033184"/>
    </source>
</evidence>
<dbReference type="GO" id="GO:0044038">
    <property type="term" value="P:cell wall macromolecule biosynthetic process"/>
    <property type="evidence" value="ECO:0007669"/>
    <property type="project" value="InterPro"/>
</dbReference>
<evidence type="ECO:0000313" key="17">
    <source>
        <dbReference type="EMBL" id="BCB84178.1"/>
    </source>
</evidence>
<keyword evidence="9 14" id="KW-1133">Transmembrane helix</keyword>
<feature type="transmembrane region" description="Helical" evidence="14">
    <location>
        <begin position="74"/>
        <end position="93"/>
    </location>
</feature>
<feature type="transmembrane region" description="Helical" evidence="14">
    <location>
        <begin position="415"/>
        <end position="432"/>
    </location>
</feature>
<reference evidence="17 18" key="2">
    <citation type="submission" date="2020-03" db="EMBL/GenBank/DDBJ databases">
        <authorList>
            <person name="Ichikawa N."/>
            <person name="Kimura A."/>
            <person name="Kitahashi Y."/>
            <person name="Uohara A."/>
        </authorList>
    </citation>
    <scope>NUCLEOTIDE SEQUENCE [LARGE SCALE GENOMIC DNA]</scope>
    <source>
        <strain evidence="17 18">NBRC 105367</strain>
    </source>
</reference>
<evidence type="ECO:0000256" key="6">
    <source>
        <dbReference type="ARBA" id="ARBA00022475"/>
    </source>
</evidence>
<dbReference type="GO" id="GO:0016757">
    <property type="term" value="F:glycosyltransferase activity"/>
    <property type="evidence" value="ECO:0007669"/>
    <property type="project" value="InterPro"/>
</dbReference>
<evidence type="ECO:0000256" key="14">
    <source>
        <dbReference type="SAM" id="Phobius"/>
    </source>
</evidence>
<comment type="catalytic activity">
    <reaction evidence="12">
        <text>Adds an alpha-D-arabinofuranosyl group from trans,octacis-decaprenylphospho-beta-D-arabinofuranose at the 5-O-position of the eighth, tenth and twelfth galactofuranose unit of the galactofuranan chain of [beta-D-galactofuranosyl-(1-&gt;5)-beta-D-galactofuranosyl-(1-&gt;6)]14-beta-D-galactofuranosyl-(1-&gt;5)-beta-D-galactofuranosyl-(1-&gt;4)-alpha-L-rhamnopyranosyl-(1-&gt;3)-N-acetyl-alpha-D-glucosaminyl-diphospho-trans,octacis-decaprenol.</text>
        <dbReference type="EC" id="2.4.2.46"/>
    </reaction>
</comment>
<evidence type="ECO:0000256" key="13">
    <source>
        <dbReference type="SAM" id="MobiDB-lite"/>
    </source>
</evidence>
<proteinExistence type="inferred from homology"/>
<evidence type="ECO:0000256" key="5">
    <source>
        <dbReference type="ARBA" id="ARBA00020482"/>
    </source>
</evidence>
<evidence type="ECO:0000313" key="18">
    <source>
        <dbReference type="Proteomes" id="UP000503011"/>
    </source>
</evidence>
<feature type="transmembrane region" description="Helical" evidence="14">
    <location>
        <begin position="444"/>
        <end position="464"/>
    </location>
</feature>
<evidence type="ECO:0000256" key="12">
    <source>
        <dbReference type="ARBA" id="ARBA00034030"/>
    </source>
</evidence>
<dbReference type="KEGG" id="psuu:Psuf_014910"/>
<evidence type="ECO:0000256" key="9">
    <source>
        <dbReference type="ARBA" id="ARBA00022989"/>
    </source>
</evidence>
<accession>A0A6F8YDX4</accession>
<feature type="region of interest" description="Disordered" evidence="13">
    <location>
        <begin position="1"/>
        <end position="26"/>
    </location>
</feature>
<sequence length="638" mass="70398">MERVLDGPPSQADDAPSGQEQPTIVPTREEGPFARGLVTVRPLIFAAAVGLAVLGIQLVGIAAEFNPYSGRVQYGLRSAPLVVAALAGGAMWWARKRGWTWDADLIPALFGGLGALTLLTALHGTPFDMYGLIGDQLFRTEYVTRFADSWWGGDYTYRDLPAYYAPAFFWVLGRAADLTGTAPWHMLKFGTVAVAFAAPIVSYLLWRRVVSPRVAAVISAAALIVPSLSESYAWIVLFSFIPWWLMAGHGLHRPGARRWHPVVLGLIGAVLFTTYYYYFFLLPIAFCVHLADARLSGRFSWRDTSRTLVVLGVAALGSAVYWAPLAWNFLTASHFESLNNRWITLNSGKLALPMLEPTVIGALCLVGLVFLLATVKEALSRAMLIVLVSLYVWHAVGFLFLALDKPLMSFRMRELVPVLLLAAAAMAVARVARYAADNFSVDVVWRFAVVGTVLLAVFTGNRFVELVLADAKNAHNQSLPNGQLPPFHEAGAEPWKAAPPEQLHKVIDAGYKGPGRPVVLTSHPDLLALYPYYGFVQWSANYSHPTSQFHPRLEFLEEIAKASGPAEFAARLRDNPYDRIDVLALDSNRDTMTLKIRDDAFPFGTKVRQIDFPRRLVQPEQFDITTVDTTVVAVLKRG</sequence>
<keyword evidence="6" id="KW-1003">Cell membrane</keyword>
<feature type="transmembrane region" description="Helical" evidence="14">
    <location>
        <begin position="186"/>
        <end position="206"/>
    </location>
</feature>
<comment type="pathway">
    <text evidence="2">Cell wall biogenesis; cell wall polysaccharide biosynthesis.</text>
</comment>
<keyword evidence="10 14" id="KW-0472">Membrane</keyword>
<feature type="domain" description="Arabinofuranosyltransferase AftA N-terminal" evidence="16">
    <location>
        <begin position="72"/>
        <end position="455"/>
    </location>
</feature>
<feature type="transmembrane region" description="Helical" evidence="14">
    <location>
        <begin position="105"/>
        <end position="122"/>
    </location>
</feature>
<feature type="transmembrane region" description="Helical" evidence="14">
    <location>
        <begin position="350"/>
        <end position="375"/>
    </location>
</feature>
<feature type="transmembrane region" description="Helical" evidence="14">
    <location>
        <begin position="43"/>
        <end position="62"/>
    </location>
</feature>
<dbReference type="EC" id="2.4.2.46" evidence="4"/>
<dbReference type="EMBL" id="AP022871">
    <property type="protein sequence ID" value="BCB84178.1"/>
    <property type="molecule type" value="Genomic_DNA"/>
</dbReference>
<dbReference type="InterPro" id="IPR020959">
    <property type="entry name" value="ArabinofuranosylTrfase_AftA_C"/>
</dbReference>
<comment type="similarity">
    <text evidence="3">Belongs to the glycosyltransferase 85 family.</text>
</comment>
<keyword evidence="8 14" id="KW-0812">Transmembrane</keyword>
<dbReference type="Pfam" id="PF12250">
    <property type="entry name" value="AftA_N"/>
    <property type="match status" value="1"/>
</dbReference>
<comment type="subcellular location">
    <subcellularLocation>
        <location evidence="1">Cell membrane</location>
        <topology evidence="1">Multi-pass membrane protein</topology>
    </subcellularLocation>
</comment>
<name>A0A6F8YDX4_9ACTN</name>